<evidence type="ECO:0000256" key="1">
    <source>
        <dbReference type="SAM" id="MobiDB-lite"/>
    </source>
</evidence>
<keyword evidence="3" id="KW-1185">Reference proteome</keyword>
<feature type="region of interest" description="Disordered" evidence="1">
    <location>
        <begin position="63"/>
        <end position="223"/>
    </location>
</feature>
<reference evidence="2" key="1">
    <citation type="submission" date="2023-03" db="EMBL/GenBank/DDBJ databases">
        <title>Massive genome expansion in bonnet fungi (Mycena s.s.) driven by repeated elements and novel gene families across ecological guilds.</title>
        <authorList>
            <consortium name="Lawrence Berkeley National Laboratory"/>
            <person name="Harder C.B."/>
            <person name="Miyauchi S."/>
            <person name="Viragh M."/>
            <person name="Kuo A."/>
            <person name="Thoen E."/>
            <person name="Andreopoulos B."/>
            <person name="Lu D."/>
            <person name="Skrede I."/>
            <person name="Drula E."/>
            <person name="Henrissat B."/>
            <person name="Morin E."/>
            <person name="Kohler A."/>
            <person name="Barry K."/>
            <person name="LaButti K."/>
            <person name="Morin E."/>
            <person name="Salamov A."/>
            <person name="Lipzen A."/>
            <person name="Mereny Z."/>
            <person name="Hegedus B."/>
            <person name="Baldrian P."/>
            <person name="Stursova M."/>
            <person name="Weitz H."/>
            <person name="Taylor A."/>
            <person name="Grigoriev I.V."/>
            <person name="Nagy L.G."/>
            <person name="Martin F."/>
            <person name="Kauserud H."/>
        </authorList>
    </citation>
    <scope>NUCLEOTIDE SEQUENCE</scope>
    <source>
        <strain evidence="2">CBHHK182m</strain>
    </source>
</reference>
<dbReference type="Proteomes" id="UP001215598">
    <property type="component" value="Unassembled WGS sequence"/>
</dbReference>
<feature type="compositionally biased region" description="Low complexity" evidence="1">
    <location>
        <begin position="444"/>
        <end position="455"/>
    </location>
</feature>
<accession>A0AAD7KF11</accession>
<sequence>KRSFTPTSDSENESRVIPGADDDTPPPEAPLIRQAVAFSWTPSIPTAPASINTYQASAIPTQQNFLPGQVVQAPPPPPPPLKRRGKSKKRSASQFSAQTGRFRLGDYDPTPASEPALTGGEGPYASMYRATPAASDNPAASTEGQASEAAPTGTRKSLRSKPSEPRSKPSEPKPKASTSKVKVNAKSSTSKSKASGSKRGASGTSTRMVQPEAGPSSGPHYRRDYVQGTEHARSSNAGSLSPRPDPRRLPGSVLCFLPLRLLTILIEDNRGDVTDCQLAEVHVRLRDNPDGFWANAEDICKALQSSPARIDGPAKIFVWRGKYRHTILKVTADNRDEWVPANVVVTPEKTLTMIVEGISPVAPASPVNPPRTPRGNTEPSFHVSPRAAPSAGYLGSNFGPTTNQELPSRKRQHSPDDYDGPRQSRQWSPSTLASSLHESPSRASTSTYQQSSSSSHHGAGNARMSIPDPQSSSLESEDPDSVHERVSEEVDQFIQTDRTWVDYFKLSGNPQRSAPNVLKEYEVVQGLVKNWVGTSVKSGAVIEKSHLARALKIHDDPAERDKYMSDCAETLQLMALYGAGGQRLQDPEVIQRASDETEPGYQMKPARALLKLLRRIDEQWVASHPADQWS</sequence>
<feature type="compositionally biased region" description="Basic and acidic residues" evidence="1">
    <location>
        <begin position="413"/>
        <end position="422"/>
    </location>
</feature>
<feature type="compositionally biased region" description="Low complexity" evidence="1">
    <location>
        <begin position="175"/>
        <end position="207"/>
    </location>
</feature>
<evidence type="ECO:0000313" key="3">
    <source>
        <dbReference type="Proteomes" id="UP001215598"/>
    </source>
</evidence>
<organism evidence="2 3">
    <name type="scientific">Mycena metata</name>
    <dbReference type="NCBI Taxonomy" id="1033252"/>
    <lineage>
        <taxon>Eukaryota</taxon>
        <taxon>Fungi</taxon>
        <taxon>Dikarya</taxon>
        <taxon>Basidiomycota</taxon>
        <taxon>Agaricomycotina</taxon>
        <taxon>Agaricomycetes</taxon>
        <taxon>Agaricomycetidae</taxon>
        <taxon>Agaricales</taxon>
        <taxon>Marasmiineae</taxon>
        <taxon>Mycenaceae</taxon>
        <taxon>Mycena</taxon>
    </lineage>
</organism>
<name>A0AAD7KF11_9AGAR</name>
<comment type="caution">
    <text evidence="2">The sequence shown here is derived from an EMBL/GenBank/DDBJ whole genome shotgun (WGS) entry which is preliminary data.</text>
</comment>
<gene>
    <name evidence="2" type="ORF">B0H16DRAFT_1297364</name>
</gene>
<dbReference type="EMBL" id="JARKIB010000003">
    <property type="protein sequence ID" value="KAJ7783285.1"/>
    <property type="molecule type" value="Genomic_DNA"/>
</dbReference>
<feature type="region of interest" description="Disordered" evidence="1">
    <location>
        <begin position="1"/>
        <end position="30"/>
    </location>
</feature>
<feature type="region of interest" description="Disordered" evidence="1">
    <location>
        <begin position="360"/>
        <end position="487"/>
    </location>
</feature>
<feature type="compositionally biased region" description="Basic and acidic residues" evidence="1">
    <location>
        <begin position="161"/>
        <end position="174"/>
    </location>
</feature>
<feature type="compositionally biased region" description="Basic residues" evidence="1">
    <location>
        <begin position="81"/>
        <end position="91"/>
    </location>
</feature>
<feature type="non-terminal residue" evidence="2">
    <location>
        <position position="1"/>
    </location>
</feature>
<dbReference type="AlphaFoldDB" id="A0AAD7KF11"/>
<protein>
    <submittedName>
        <fullName evidence="2">Uncharacterized protein</fullName>
    </submittedName>
</protein>
<proteinExistence type="predicted"/>
<feature type="compositionally biased region" description="Polar residues" evidence="1">
    <location>
        <begin position="423"/>
        <end position="443"/>
    </location>
</feature>
<evidence type="ECO:0000313" key="2">
    <source>
        <dbReference type="EMBL" id="KAJ7783285.1"/>
    </source>
</evidence>